<dbReference type="eggNOG" id="COG2863">
    <property type="taxonomic scope" value="Bacteria"/>
</dbReference>
<dbReference type="GO" id="GO:0009055">
    <property type="term" value="F:electron transfer activity"/>
    <property type="evidence" value="ECO:0007669"/>
    <property type="project" value="InterPro"/>
</dbReference>
<evidence type="ECO:0000256" key="1">
    <source>
        <dbReference type="ARBA" id="ARBA00022448"/>
    </source>
</evidence>
<dbReference type="AlphaFoldDB" id="B1Y2X9"/>
<feature type="signal peptide" evidence="7">
    <location>
        <begin position="1"/>
        <end position="20"/>
    </location>
</feature>
<dbReference type="HOGENOM" id="CLU_128253_1_2_4"/>
<keyword evidence="2 6" id="KW-0349">Heme</keyword>
<dbReference type="PANTHER" id="PTHR33751">
    <property type="entry name" value="CBB3-TYPE CYTOCHROME C OXIDASE SUBUNIT FIXP"/>
    <property type="match status" value="1"/>
</dbReference>
<gene>
    <name evidence="9" type="ordered locus">Lcho_3377</name>
</gene>
<keyword evidence="10" id="KW-1185">Reference proteome</keyword>
<dbReference type="OrthoDB" id="5295860at2"/>
<dbReference type="InterPro" id="IPR050597">
    <property type="entry name" value="Cytochrome_c_Oxidase_Subunit"/>
</dbReference>
<dbReference type="PROSITE" id="PS51007">
    <property type="entry name" value="CYTC"/>
    <property type="match status" value="1"/>
</dbReference>
<name>B1Y2X9_LEPCP</name>
<evidence type="ECO:0000256" key="6">
    <source>
        <dbReference type="PROSITE-ProRule" id="PRU00433"/>
    </source>
</evidence>
<evidence type="ECO:0000256" key="5">
    <source>
        <dbReference type="ARBA" id="ARBA00023004"/>
    </source>
</evidence>
<proteinExistence type="predicted"/>
<dbReference type="EMBL" id="CP001013">
    <property type="protein sequence ID" value="ACB35635.1"/>
    <property type="molecule type" value="Genomic_DNA"/>
</dbReference>
<evidence type="ECO:0000313" key="9">
    <source>
        <dbReference type="EMBL" id="ACB35635.1"/>
    </source>
</evidence>
<evidence type="ECO:0000313" key="10">
    <source>
        <dbReference type="Proteomes" id="UP000001693"/>
    </source>
</evidence>
<keyword evidence="5 6" id="KW-0408">Iron</keyword>
<dbReference type="InterPro" id="IPR009056">
    <property type="entry name" value="Cyt_c-like_dom"/>
</dbReference>
<dbReference type="Proteomes" id="UP000001693">
    <property type="component" value="Chromosome"/>
</dbReference>
<dbReference type="SUPFAM" id="SSF46626">
    <property type="entry name" value="Cytochrome c"/>
    <property type="match status" value="1"/>
</dbReference>
<sequence length="106" mass="11067" precursor="true">MFSRAALAVALAASCGVATADDIAQGRAKSRACAVCHGPLGMGTAPDAPHLAAQPATYLSQQLRAFRSGERKHAVMNVIAKPLSDADIEQLSAWFASLQIEVRPPP</sequence>
<evidence type="ECO:0000259" key="8">
    <source>
        <dbReference type="PROSITE" id="PS51007"/>
    </source>
</evidence>
<evidence type="ECO:0000256" key="4">
    <source>
        <dbReference type="ARBA" id="ARBA00022982"/>
    </source>
</evidence>
<dbReference type="RefSeq" id="WP_012348382.1">
    <property type="nucleotide sequence ID" value="NC_010524.1"/>
</dbReference>
<dbReference type="PANTHER" id="PTHR33751:SF9">
    <property type="entry name" value="CYTOCHROME C4"/>
    <property type="match status" value="1"/>
</dbReference>
<dbReference type="Pfam" id="PF00034">
    <property type="entry name" value="Cytochrom_C"/>
    <property type="match status" value="1"/>
</dbReference>
<feature type="chain" id="PRO_5002773304" evidence="7">
    <location>
        <begin position="21"/>
        <end position="106"/>
    </location>
</feature>
<dbReference type="Gene3D" id="1.10.760.10">
    <property type="entry name" value="Cytochrome c-like domain"/>
    <property type="match status" value="1"/>
</dbReference>
<evidence type="ECO:0000256" key="7">
    <source>
        <dbReference type="SAM" id="SignalP"/>
    </source>
</evidence>
<evidence type="ECO:0000256" key="3">
    <source>
        <dbReference type="ARBA" id="ARBA00022723"/>
    </source>
</evidence>
<feature type="domain" description="Cytochrome c" evidence="8">
    <location>
        <begin position="21"/>
        <end position="99"/>
    </location>
</feature>
<dbReference type="PROSITE" id="PS51257">
    <property type="entry name" value="PROKAR_LIPOPROTEIN"/>
    <property type="match status" value="1"/>
</dbReference>
<keyword evidence="7" id="KW-0732">Signal</keyword>
<protein>
    <submittedName>
        <fullName evidence="9">Cytochrome c class I</fullName>
    </submittedName>
</protein>
<accession>B1Y2X9</accession>
<keyword evidence="3 6" id="KW-0479">Metal-binding</keyword>
<keyword evidence="4" id="KW-0249">Electron transport</keyword>
<reference evidence="9 10" key="1">
    <citation type="submission" date="2008-03" db="EMBL/GenBank/DDBJ databases">
        <title>Complete sequence of Leptothrix cholodnii SP-6.</title>
        <authorList>
            <consortium name="US DOE Joint Genome Institute"/>
            <person name="Copeland A."/>
            <person name="Lucas S."/>
            <person name="Lapidus A."/>
            <person name="Glavina del Rio T."/>
            <person name="Dalin E."/>
            <person name="Tice H."/>
            <person name="Bruce D."/>
            <person name="Goodwin L."/>
            <person name="Pitluck S."/>
            <person name="Chertkov O."/>
            <person name="Brettin T."/>
            <person name="Detter J.C."/>
            <person name="Han C."/>
            <person name="Kuske C.R."/>
            <person name="Schmutz J."/>
            <person name="Larimer F."/>
            <person name="Land M."/>
            <person name="Hauser L."/>
            <person name="Kyrpides N."/>
            <person name="Lykidis A."/>
            <person name="Emerson D."/>
            <person name="Richardson P."/>
        </authorList>
    </citation>
    <scope>NUCLEOTIDE SEQUENCE [LARGE SCALE GENOMIC DNA]</scope>
    <source>
        <strain evidence="10">ATCC 51168 / LMG 8142 / SP-6</strain>
    </source>
</reference>
<dbReference type="GO" id="GO:0046872">
    <property type="term" value="F:metal ion binding"/>
    <property type="evidence" value="ECO:0007669"/>
    <property type="project" value="UniProtKB-KW"/>
</dbReference>
<dbReference type="STRING" id="395495.Lcho_3377"/>
<evidence type="ECO:0000256" key="2">
    <source>
        <dbReference type="ARBA" id="ARBA00022617"/>
    </source>
</evidence>
<dbReference type="InterPro" id="IPR036909">
    <property type="entry name" value="Cyt_c-like_dom_sf"/>
</dbReference>
<dbReference type="GO" id="GO:0020037">
    <property type="term" value="F:heme binding"/>
    <property type="evidence" value="ECO:0007669"/>
    <property type="project" value="InterPro"/>
</dbReference>
<dbReference type="KEGG" id="lch:Lcho_3377"/>
<organism evidence="9 10">
    <name type="scientific">Leptothrix cholodnii (strain ATCC 51168 / LMG 8142 / SP-6)</name>
    <name type="common">Leptothrix discophora (strain SP-6)</name>
    <dbReference type="NCBI Taxonomy" id="395495"/>
    <lineage>
        <taxon>Bacteria</taxon>
        <taxon>Pseudomonadati</taxon>
        <taxon>Pseudomonadota</taxon>
        <taxon>Betaproteobacteria</taxon>
        <taxon>Burkholderiales</taxon>
        <taxon>Sphaerotilaceae</taxon>
        <taxon>Leptothrix</taxon>
    </lineage>
</organism>
<keyword evidence="1" id="KW-0813">Transport</keyword>